<evidence type="ECO:0000259" key="7">
    <source>
        <dbReference type="Pfam" id="PF00288"/>
    </source>
</evidence>
<evidence type="ECO:0000256" key="1">
    <source>
        <dbReference type="ARBA" id="ARBA00005017"/>
    </source>
</evidence>
<feature type="domain" description="GHMP kinase N-terminal" evidence="7">
    <location>
        <begin position="95"/>
        <end position="179"/>
    </location>
</feature>
<organism evidence="9 10">
    <name type="scientific">Lactiplantibacillus plantarum</name>
    <name type="common">Lactobacillus plantarum</name>
    <dbReference type="NCBI Taxonomy" id="1590"/>
    <lineage>
        <taxon>Bacteria</taxon>
        <taxon>Bacillati</taxon>
        <taxon>Bacillota</taxon>
        <taxon>Bacilli</taxon>
        <taxon>Lactobacillales</taxon>
        <taxon>Lactobacillaceae</taxon>
        <taxon>Lactiplantibacillus</taxon>
    </lineage>
</organism>
<dbReference type="Proteomes" id="UP000076882">
    <property type="component" value="Unassembled WGS sequence"/>
</dbReference>
<dbReference type="UniPathway" id="UPA00057">
    <property type="reaction ID" value="UER00099"/>
</dbReference>
<evidence type="ECO:0000256" key="4">
    <source>
        <dbReference type="ARBA" id="ARBA00022741"/>
    </source>
</evidence>
<dbReference type="GO" id="GO:0004631">
    <property type="term" value="F:phosphomevalonate kinase activity"/>
    <property type="evidence" value="ECO:0007669"/>
    <property type="project" value="UniProtKB-EC"/>
</dbReference>
<gene>
    <name evidence="9" type="ORF">Lp19_3132</name>
</gene>
<proteinExistence type="predicted"/>
<sequence>MVMKGYDGMITVKAPGKLYIAGEYAVVESGYPAIIVALDQFVTATISPSETIGSIVSEQYQENSIVWRRQGDAMVFDNRDNPFHYILAAINLTESYAHELGRELGVYHLGINSELDSADGKKYGLGSSAAVTVATVKALCQFYHLPMDKNKLFKLAAIAHLSVQGNGSLGDIAASVYGGWIAYHSFDRQWLHLQQAQSSLSDLLTMPWPDLKIELLTPPAALRLMIGWTGSPASTSHLVDKVALVKAKQRSEYQTFLKASKACLKRMITGFHHSDLRVIQTELRTNRQLLQKLGDFSHVTIETPLLQRMIQLAESAGAAAKTSGAGGGDCGIVLIDQTIDPRPLLAAWAHDGIEQLNLNVHTVQDTVLPNS</sequence>
<keyword evidence="3" id="KW-0808">Transferase</keyword>
<dbReference type="SUPFAM" id="SSF54211">
    <property type="entry name" value="Ribosomal protein S5 domain 2-like"/>
    <property type="match status" value="1"/>
</dbReference>
<evidence type="ECO:0000313" key="10">
    <source>
        <dbReference type="Proteomes" id="UP000076882"/>
    </source>
</evidence>
<accession>A0A165R1M0</accession>
<protein>
    <recommendedName>
        <fullName evidence="2">phosphomevalonate kinase</fullName>
        <ecNumber evidence="2">2.7.4.2</ecNumber>
    </recommendedName>
</protein>
<dbReference type="GO" id="GO:0005524">
    <property type="term" value="F:ATP binding"/>
    <property type="evidence" value="ECO:0007669"/>
    <property type="project" value="UniProtKB-KW"/>
</dbReference>
<dbReference type="InterPro" id="IPR014721">
    <property type="entry name" value="Ribsml_uS5_D2-typ_fold_subgr"/>
</dbReference>
<dbReference type="EC" id="2.7.4.2" evidence="2"/>
<dbReference type="EMBL" id="LUXM01000040">
    <property type="protein sequence ID" value="KZU91846.1"/>
    <property type="molecule type" value="Genomic_DNA"/>
</dbReference>
<dbReference type="AlphaFoldDB" id="A0A165R1M0"/>
<dbReference type="PATRIC" id="fig|1590.201.peg.3063"/>
<dbReference type="Pfam" id="PF08544">
    <property type="entry name" value="GHMP_kinases_C"/>
    <property type="match status" value="1"/>
</dbReference>
<dbReference type="InterPro" id="IPR006204">
    <property type="entry name" value="GHMP_kinase_N_dom"/>
</dbReference>
<keyword evidence="5 9" id="KW-0418">Kinase</keyword>
<dbReference type="NCBIfam" id="TIGR01220">
    <property type="entry name" value="Pmev_kin_Gr_pos"/>
    <property type="match status" value="1"/>
</dbReference>
<dbReference type="InterPro" id="IPR036554">
    <property type="entry name" value="GHMP_kinase_C_sf"/>
</dbReference>
<evidence type="ECO:0000259" key="8">
    <source>
        <dbReference type="Pfam" id="PF08544"/>
    </source>
</evidence>
<dbReference type="InterPro" id="IPR005917">
    <property type="entry name" value="Pmev_kinase_bact"/>
</dbReference>
<evidence type="ECO:0000256" key="5">
    <source>
        <dbReference type="ARBA" id="ARBA00022777"/>
    </source>
</evidence>
<name>A0A165R1M0_LACPN</name>
<keyword evidence="6" id="KW-0067">ATP-binding</keyword>
<evidence type="ECO:0000256" key="2">
    <source>
        <dbReference type="ARBA" id="ARBA00012958"/>
    </source>
</evidence>
<comment type="caution">
    <text evidence="9">The sequence shown here is derived from an EMBL/GenBank/DDBJ whole genome shotgun (WGS) entry which is preliminary data.</text>
</comment>
<evidence type="ECO:0000256" key="3">
    <source>
        <dbReference type="ARBA" id="ARBA00022679"/>
    </source>
</evidence>
<dbReference type="InterPro" id="IPR020568">
    <property type="entry name" value="Ribosomal_Su5_D2-typ_SF"/>
</dbReference>
<dbReference type="PRINTS" id="PR00959">
    <property type="entry name" value="MEVGALKINASE"/>
</dbReference>
<reference evidence="9 10" key="1">
    <citation type="submission" date="2016-03" db="EMBL/GenBank/DDBJ databases">
        <title>Comparative genomics of 54 Lactobacillus plantarum strains reveals genomic uncoupling from niche constraints.</title>
        <authorList>
            <person name="Martino M.E."/>
        </authorList>
    </citation>
    <scope>NUCLEOTIDE SEQUENCE [LARGE SCALE GENOMIC DNA]</scope>
    <source>
        <strain evidence="9 10">19.1</strain>
    </source>
</reference>
<keyword evidence="4" id="KW-0547">Nucleotide-binding</keyword>
<dbReference type="GO" id="GO:0019287">
    <property type="term" value="P:isopentenyl diphosphate biosynthetic process, mevalonate pathway"/>
    <property type="evidence" value="ECO:0007669"/>
    <property type="project" value="UniProtKB-UniPathway"/>
</dbReference>
<feature type="domain" description="GHMP kinase C-terminal" evidence="8">
    <location>
        <begin position="283"/>
        <end position="346"/>
    </location>
</feature>
<evidence type="ECO:0000256" key="6">
    <source>
        <dbReference type="ARBA" id="ARBA00022840"/>
    </source>
</evidence>
<evidence type="ECO:0000313" key="9">
    <source>
        <dbReference type="EMBL" id="KZU91846.1"/>
    </source>
</evidence>
<dbReference type="PANTHER" id="PTHR31814:SF2">
    <property type="entry name" value="PHOSPHOMEVALONATE KINASE"/>
    <property type="match status" value="1"/>
</dbReference>
<dbReference type="Gene3D" id="3.30.70.890">
    <property type="entry name" value="GHMP kinase, C-terminal domain"/>
    <property type="match status" value="1"/>
</dbReference>
<dbReference type="InterPro" id="IPR035102">
    <property type="entry name" value="Phosphomevalonate_kinase"/>
</dbReference>
<dbReference type="Gene3D" id="3.30.230.10">
    <property type="match status" value="1"/>
</dbReference>
<comment type="pathway">
    <text evidence="1">Isoprenoid biosynthesis; isopentenyl diphosphate biosynthesis via mevalonate pathway; isopentenyl diphosphate from (R)-mevalonate: step 2/3.</text>
</comment>
<dbReference type="InterPro" id="IPR013750">
    <property type="entry name" value="GHMP_kinase_C_dom"/>
</dbReference>
<dbReference type="Pfam" id="PF00288">
    <property type="entry name" value="GHMP_kinases_N"/>
    <property type="match status" value="1"/>
</dbReference>
<dbReference type="PANTHER" id="PTHR31814">
    <property type="match status" value="1"/>
</dbReference>
<dbReference type="SUPFAM" id="SSF55060">
    <property type="entry name" value="GHMP Kinase, C-terminal domain"/>
    <property type="match status" value="1"/>
</dbReference>